<dbReference type="Proteomes" id="UP000663801">
    <property type="component" value="Unassembled WGS sequence"/>
</dbReference>
<keyword evidence="4" id="KW-0808">Transferase</keyword>
<dbReference type="PANTHER" id="PTHR43646">
    <property type="entry name" value="GLYCOSYLTRANSFERASE"/>
    <property type="match status" value="1"/>
</dbReference>
<dbReference type="GO" id="GO:0005886">
    <property type="term" value="C:plasma membrane"/>
    <property type="evidence" value="ECO:0007669"/>
    <property type="project" value="UniProtKB-SubCell"/>
</dbReference>
<dbReference type="SUPFAM" id="SSF53448">
    <property type="entry name" value="Nucleotide-diphospho-sugar transferases"/>
    <property type="match status" value="1"/>
</dbReference>
<comment type="pathway">
    <text evidence="7">Carotenoid biosynthesis; staphyloxanthin biosynthesis; staphyloxanthin from farnesyl diphosphate: step 4/5.</text>
</comment>
<dbReference type="AlphaFoldDB" id="A0A938YKS7"/>
<dbReference type="InterPro" id="IPR029044">
    <property type="entry name" value="Nucleotide-diphossugar_trans"/>
</dbReference>
<comment type="similarity">
    <text evidence="8">Belongs to the glycosyltransferase 2 family. CrtQ subfamily.</text>
</comment>
<name>A0A938YKS7_9ACTN</name>
<evidence type="ECO:0000256" key="4">
    <source>
        <dbReference type="ARBA" id="ARBA00022679"/>
    </source>
</evidence>
<evidence type="ECO:0000259" key="10">
    <source>
        <dbReference type="Pfam" id="PF00535"/>
    </source>
</evidence>
<dbReference type="Pfam" id="PF00535">
    <property type="entry name" value="Glycos_transf_2"/>
    <property type="match status" value="1"/>
</dbReference>
<reference evidence="11" key="1">
    <citation type="submission" date="2021-01" db="EMBL/GenBank/DDBJ databases">
        <title>KCTC 19127 draft genome.</title>
        <authorList>
            <person name="An D."/>
        </authorList>
    </citation>
    <scope>NUCLEOTIDE SEQUENCE</scope>
    <source>
        <strain evidence="11">KCTC 19127</strain>
    </source>
</reference>
<dbReference type="PANTHER" id="PTHR43646:SF2">
    <property type="entry name" value="GLYCOSYLTRANSFERASE 2-LIKE DOMAIN-CONTAINING PROTEIN"/>
    <property type="match status" value="1"/>
</dbReference>
<feature type="domain" description="Glycosyltransferase 2-like" evidence="10">
    <location>
        <begin position="16"/>
        <end position="155"/>
    </location>
</feature>
<sequence>MNAPRRNDRRIDVVAVVVPARDEQDRLPGCLLALSAAARAVQALPVAPRVRVLVVQDRCTDGTGRVVASWPEVETVLTSVGRVGGARAAGIARILQTEAAAGVPAERVWIACTDADSLVPATWLHTHLRHARAGDDLLLGMVRLHGDDLSAAAMRDFAARHPARDGHPHVHGANLGVRGDAYRAAGGFPDVAEHEDVLLSRAVRDGGGRVAAVAASPVLTSARLHGRLAGGMSGYLREMVASVEPRWRPSA</sequence>
<comment type="subcellular location">
    <subcellularLocation>
        <location evidence="1">Cell membrane</location>
    </subcellularLocation>
</comment>
<keyword evidence="5" id="KW-0472">Membrane</keyword>
<evidence type="ECO:0000256" key="1">
    <source>
        <dbReference type="ARBA" id="ARBA00004236"/>
    </source>
</evidence>
<evidence type="ECO:0000256" key="5">
    <source>
        <dbReference type="ARBA" id="ARBA00023136"/>
    </source>
</evidence>
<evidence type="ECO:0000313" key="11">
    <source>
        <dbReference type="EMBL" id="MBM9476366.1"/>
    </source>
</evidence>
<evidence type="ECO:0000256" key="2">
    <source>
        <dbReference type="ARBA" id="ARBA00022475"/>
    </source>
</evidence>
<keyword evidence="3" id="KW-0328">Glycosyltransferase</keyword>
<keyword evidence="12" id="KW-1185">Reference proteome</keyword>
<gene>
    <name evidence="11" type="ORF">JL107_07935</name>
</gene>
<dbReference type="EMBL" id="JAERWL010000007">
    <property type="protein sequence ID" value="MBM9476366.1"/>
    <property type="molecule type" value="Genomic_DNA"/>
</dbReference>
<evidence type="ECO:0000313" key="12">
    <source>
        <dbReference type="Proteomes" id="UP000663801"/>
    </source>
</evidence>
<evidence type="ECO:0000256" key="3">
    <source>
        <dbReference type="ARBA" id="ARBA00022676"/>
    </source>
</evidence>
<organism evidence="11 12">
    <name type="scientific">Nakamurella flavida</name>
    <dbReference type="NCBI Taxonomy" id="363630"/>
    <lineage>
        <taxon>Bacteria</taxon>
        <taxon>Bacillati</taxon>
        <taxon>Actinomycetota</taxon>
        <taxon>Actinomycetes</taxon>
        <taxon>Nakamurellales</taxon>
        <taxon>Nakamurellaceae</taxon>
        <taxon>Nakamurella</taxon>
    </lineage>
</organism>
<comment type="caution">
    <text evidence="11">The sequence shown here is derived from an EMBL/GenBank/DDBJ whole genome shotgun (WGS) entry which is preliminary data.</text>
</comment>
<comment type="function">
    <text evidence="6">Catalyzes the glycosylation of 4,4'-diaponeurosporenoate, i.e. the esterification of glucose at the C1'' position with the carboxyl group of 4,4'-diaponeurosporenic acid, to form glycosyl-4,4'-diaponeurosporenoate. This is a step in the biosynthesis of staphyloxanthin, an orange pigment present in most staphylococci strains.</text>
</comment>
<accession>A0A938YKS7</accession>
<keyword evidence="2" id="KW-1003">Cell membrane</keyword>
<evidence type="ECO:0000256" key="8">
    <source>
        <dbReference type="ARBA" id="ARBA00038120"/>
    </source>
</evidence>
<dbReference type="Gene3D" id="3.90.550.10">
    <property type="entry name" value="Spore Coat Polysaccharide Biosynthesis Protein SpsA, Chain A"/>
    <property type="match status" value="1"/>
</dbReference>
<dbReference type="InterPro" id="IPR001173">
    <property type="entry name" value="Glyco_trans_2-like"/>
</dbReference>
<protein>
    <recommendedName>
        <fullName evidence="9">4,4'-diaponeurosporenoate glycosyltransferase</fullName>
    </recommendedName>
</protein>
<evidence type="ECO:0000256" key="9">
    <source>
        <dbReference type="ARBA" id="ARBA00040345"/>
    </source>
</evidence>
<dbReference type="GO" id="GO:0016757">
    <property type="term" value="F:glycosyltransferase activity"/>
    <property type="evidence" value="ECO:0007669"/>
    <property type="project" value="UniProtKB-KW"/>
</dbReference>
<evidence type="ECO:0000256" key="6">
    <source>
        <dbReference type="ARBA" id="ARBA00037281"/>
    </source>
</evidence>
<dbReference type="RefSeq" id="WP_205256482.1">
    <property type="nucleotide sequence ID" value="NZ_BAAAPV010000001.1"/>
</dbReference>
<proteinExistence type="inferred from homology"/>
<evidence type="ECO:0000256" key="7">
    <source>
        <dbReference type="ARBA" id="ARBA00037904"/>
    </source>
</evidence>